<dbReference type="Proteomes" id="UP001146120">
    <property type="component" value="Unassembled WGS sequence"/>
</dbReference>
<keyword evidence="2" id="KW-1185">Reference proteome</keyword>
<gene>
    <name evidence="1" type="ORF">N0F65_009182</name>
</gene>
<dbReference type="EMBL" id="DAKRPA010000378">
    <property type="protein sequence ID" value="DAZ92825.1"/>
    <property type="molecule type" value="Genomic_DNA"/>
</dbReference>
<comment type="caution">
    <text evidence="1">The sequence shown here is derived from an EMBL/GenBank/DDBJ whole genome shotgun (WGS) entry which is preliminary data.</text>
</comment>
<dbReference type="PANTHER" id="PTHR38847">
    <property type="match status" value="1"/>
</dbReference>
<proteinExistence type="predicted"/>
<protein>
    <submittedName>
        <fullName evidence="1">Uncharacterized protein</fullName>
    </submittedName>
</protein>
<sequence>MAPAPVRSEGPNLVPRTKVYTMRKPTTSNGCGKVNVVLTPDGSTFSLLMNDFTATTDNKFVRKSCDVTVPVDVVPGISIGVFRFDYRGYASVPNVPKAYTQFNAEYFFAGARGPTFSQTFAPGYDDDYSLSNRVAGSFMTWSPCGGSTILRFTASVAAYKGGNATDDADPYIGLDSVDVKAEDGIQISFFVRKC</sequence>
<evidence type="ECO:0000313" key="1">
    <source>
        <dbReference type="EMBL" id="DAZ92825.1"/>
    </source>
</evidence>
<dbReference type="Pfam" id="PF14273">
    <property type="entry name" value="DUF4360"/>
    <property type="match status" value="1"/>
</dbReference>
<dbReference type="InterPro" id="IPR025649">
    <property type="entry name" value="DUF4360"/>
</dbReference>
<evidence type="ECO:0000313" key="2">
    <source>
        <dbReference type="Proteomes" id="UP001146120"/>
    </source>
</evidence>
<name>A0AAV2YBF1_9STRA</name>
<dbReference type="AlphaFoldDB" id="A0AAV2YBF1"/>
<reference evidence="1" key="2">
    <citation type="journal article" date="2023" name="Microbiol Resour">
        <title>Decontamination and Annotation of the Draft Genome Sequence of the Oomycete Lagenidium giganteum ARSEF 373.</title>
        <authorList>
            <person name="Morgan W.R."/>
            <person name="Tartar A."/>
        </authorList>
    </citation>
    <scope>NUCLEOTIDE SEQUENCE</scope>
    <source>
        <strain evidence="1">ARSEF 373</strain>
    </source>
</reference>
<accession>A0AAV2YBF1</accession>
<organism evidence="1 2">
    <name type="scientific">Lagenidium giganteum</name>
    <dbReference type="NCBI Taxonomy" id="4803"/>
    <lineage>
        <taxon>Eukaryota</taxon>
        <taxon>Sar</taxon>
        <taxon>Stramenopiles</taxon>
        <taxon>Oomycota</taxon>
        <taxon>Peronosporomycetes</taxon>
        <taxon>Pythiales</taxon>
        <taxon>Pythiaceae</taxon>
    </lineage>
</organism>
<reference evidence="1" key="1">
    <citation type="submission" date="2022-11" db="EMBL/GenBank/DDBJ databases">
        <authorList>
            <person name="Morgan W.R."/>
            <person name="Tartar A."/>
        </authorList>
    </citation>
    <scope>NUCLEOTIDE SEQUENCE</scope>
    <source>
        <strain evidence="1">ARSEF 373</strain>
    </source>
</reference>
<dbReference type="PANTHER" id="PTHR38847:SF1">
    <property type="entry name" value="PSEUDOURIDINE SYNTHASE RSUA_RLUA-LIKE DOMAIN-CONTAINING PROTEIN"/>
    <property type="match status" value="1"/>
</dbReference>